<keyword evidence="4 6" id="KW-1133">Transmembrane helix</keyword>
<dbReference type="PANTHER" id="PTHR23513">
    <property type="entry name" value="INTEGRAL MEMBRANE EFFLUX PROTEIN-RELATED"/>
    <property type="match status" value="1"/>
</dbReference>
<feature type="transmembrane region" description="Helical" evidence="6">
    <location>
        <begin position="137"/>
        <end position="161"/>
    </location>
</feature>
<feature type="domain" description="Major facilitator superfamily (MFS) profile" evidence="7">
    <location>
        <begin position="1"/>
        <end position="393"/>
    </location>
</feature>
<evidence type="ECO:0000256" key="2">
    <source>
        <dbReference type="ARBA" id="ARBA00022475"/>
    </source>
</evidence>
<feature type="transmembrane region" description="Helical" evidence="6">
    <location>
        <begin position="303"/>
        <end position="325"/>
    </location>
</feature>
<feature type="transmembrane region" description="Helical" evidence="6">
    <location>
        <begin position="372"/>
        <end position="393"/>
    </location>
</feature>
<dbReference type="Gene3D" id="1.20.1250.20">
    <property type="entry name" value="MFS general substrate transporter like domains"/>
    <property type="match status" value="1"/>
</dbReference>
<dbReference type="Pfam" id="PF07690">
    <property type="entry name" value="MFS_1"/>
    <property type="match status" value="1"/>
</dbReference>
<evidence type="ECO:0000256" key="5">
    <source>
        <dbReference type="ARBA" id="ARBA00023136"/>
    </source>
</evidence>
<dbReference type="PROSITE" id="PS50850">
    <property type="entry name" value="MFS"/>
    <property type="match status" value="1"/>
</dbReference>
<feature type="transmembrane region" description="Helical" evidence="6">
    <location>
        <begin position="217"/>
        <end position="240"/>
    </location>
</feature>
<evidence type="ECO:0000256" key="1">
    <source>
        <dbReference type="ARBA" id="ARBA00004651"/>
    </source>
</evidence>
<dbReference type="Proteomes" id="UP001596189">
    <property type="component" value="Unassembled WGS sequence"/>
</dbReference>
<organism evidence="8 9">
    <name type="scientific">Angustibacter luteus</name>
    <dbReference type="NCBI Taxonomy" id="658456"/>
    <lineage>
        <taxon>Bacteria</taxon>
        <taxon>Bacillati</taxon>
        <taxon>Actinomycetota</taxon>
        <taxon>Actinomycetes</taxon>
        <taxon>Kineosporiales</taxon>
        <taxon>Kineosporiaceae</taxon>
    </lineage>
</organism>
<feature type="transmembrane region" description="Helical" evidence="6">
    <location>
        <begin position="167"/>
        <end position="184"/>
    </location>
</feature>
<protein>
    <submittedName>
        <fullName evidence="8">MFS transporter</fullName>
    </submittedName>
</protein>
<dbReference type="InterPro" id="IPR036259">
    <property type="entry name" value="MFS_trans_sf"/>
</dbReference>
<comment type="subcellular location">
    <subcellularLocation>
        <location evidence="1">Cell membrane</location>
        <topology evidence="1">Multi-pass membrane protein</topology>
    </subcellularLocation>
</comment>
<feature type="transmembrane region" description="Helical" evidence="6">
    <location>
        <begin position="42"/>
        <end position="66"/>
    </location>
</feature>
<evidence type="ECO:0000259" key="7">
    <source>
        <dbReference type="PROSITE" id="PS50850"/>
    </source>
</evidence>
<dbReference type="CDD" id="cd06173">
    <property type="entry name" value="MFS_MefA_like"/>
    <property type="match status" value="1"/>
</dbReference>
<keyword evidence="9" id="KW-1185">Reference proteome</keyword>
<evidence type="ECO:0000256" key="3">
    <source>
        <dbReference type="ARBA" id="ARBA00022692"/>
    </source>
</evidence>
<dbReference type="PRINTS" id="PR01988">
    <property type="entry name" value="EXPORTERBACE"/>
</dbReference>
<evidence type="ECO:0000313" key="8">
    <source>
        <dbReference type="EMBL" id="MFC6007344.1"/>
    </source>
</evidence>
<keyword evidence="2" id="KW-1003">Cell membrane</keyword>
<dbReference type="InterPro" id="IPR011701">
    <property type="entry name" value="MFS"/>
</dbReference>
<evidence type="ECO:0000256" key="6">
    <source>
        <dbReference type="SAM" id="Phobius"/>
    </source>
</evidence>
<dbReference type="RefSeq" id="WP_345716147.1">
    <property type="nucleotide sequence ID" value="NZ_BAABFP010000004.1"/>
</dbReference>
<feature type="transmembrane region" description="Helical" evidence="6">
    <location>
        <begin position="252"/>
        <end position="272"/>
    </location>
</feature>
<keyword evidence="5 6" id="KW-0472">Membrane</keyword>
<name>A0ABW1JEV2_9ACTN</name>
<dbReference type="PANTHER" id="PTHR23513:SF11">
    <property type="entry name" value="STAPHYLOFERRIN A TRANSPORTER"/>
    <property type="match status" value="1"/>
</dbReference>
<feature type="transmembrane region" description="Helical" evidence="6">
    <location>
        <begin position="346"/>
        <end position="366"/>
    </location>
</feature>
<comment type="caution">
    <text evidence="8">The sequence shown here is derived from an EMBL/GenBank/DDBJ whole genome shotgun (WGS) entry which is preliminary data.</text>
</comment>
<dbReference type="InterPro" id="IPR022324">
    <property type="entry name" value="Bacilysin_exporter_BacE_put"/>
</dbReference>
<dbReference type="EMBL" id="JBHSRD010000003">
    <property type="protein sequence ID" value="MFC6007344.1"/>
    <property type="molecule type" value="Genomic_DNA"/>
</dbReference>
<proteinExistence type="predicted"/>
<sequence>MRTLLSDPRYRAFWIGQATSVIGNGITLVALAALVIPHRGGQAFGLALAAESLTMGVLLLGAGVLVDRYSRTAVMAIADVARGIGVVGILLFAASGPLAGLLVACAFVGAGIALHQPAHRAAIPQLVRPDQLQAANALDSATMQLGLGAGTALGGVLVSVWGPRHAVLVDLATFAVSLLTLLWLRLPPVGERPEGTGLRHALHEAHEGIREVRRRPWVAVVMLQGTVQVFCLFAPAFALIPVVALARYGNGAYGWYTTCGFVGTAIGAALVARTRPQRPGWSAMNAVAPCALLPLLLVVDLPLWAFCLINAVAWAGIGWFAVLWFGALQTEFPAQVQGRVFSLESLATFGLQPLGLAIAPVVAAAVGLTTVAVVASLVMIVTTYAVFLVPGVARFRSPDLVPAQP</sequence>
<feature type="transmembrane region" description="Helical" evidence="6">
    <location>
        <begin position="279"/>
        <end position="297"/>
    </location>
</feature>
<accession>A0ABW1JEV2</accession>
<gene>
    <name evidence="8" type="ORF">ACFQDO_09405</name>
</gene>
<evidence type="ECO:0000313" key="9">
    <source>
        <dbReference type="Proteomes" id="UP001596189"/>
    </source>
</evidence>
<feature type="transmembrane region" description="Helical" evidence="6">
    <location>
        <begin position="12"/>
        <end position="36"/>
    </location>
</feature>
<dbReference type="InterPro" id="IPR020846">
    <property type="entry name" value="MFS_dom"/>
</dbReference>
<reference evidence="9" key="1">
    <citation type="journal article" date="2019" name="Int. J. Syst. Evol. Microbiol.">
        <title>The Global Catalogue of Microorganisms (GCM) 10K type strain sequencing project: providing services to taxonomists for standard genome sequencing and annotation.</title>
        <authorList>
            <consortium name="The Broad Institute Genomics Platform"/>
            <consortium name="The Broad Institute Genome Sequencing Center for Infectious Disease"/>
            <person name="Wu L."/>
            <person name="Ma J."/>
        </authorList>
    </citation>
    <scope>NUCLEOTIDE SEQUENCE [LARGE SCALE GENOMIC DNA]</scope>
    <source>
        <strain evidence="9">KACC 14249</strain>
    </source>
</reference>
<dbReference type="SUPFAM" id="SSF103473">
    <property type="entry name" value="MFS general substrate transporter"/>
    <property type="match status" value="1"/>
</dbReference>
<keyword evidence="3 6" id="KW-0812">Transmembrane</keyword>
<evidence type="ECO:0000256" key="4">
    <source>
        <dbReference type="ARBA" id="ARBA00022989"/>
    </source>
</evidence>